<dbReference type="GO" id="GO:0003735">
    <property type="term" value="F:structural constituent of ribosome"/>
    <property type="evidence" value="ECO:0007669"/>
    <property type="project" value="InterPro"/>
</dbReference>
<dbReference type="NCBIfam" id="TIGR01022">
    <property type="entry name" value="rpmJ_bact"/>
    <property type="match status" value="1"/>
</dbReference>
<name>A0A165CWE8_9BASI</name>
<reference evidence="5 6" key="1">
    <citation type="journal article" date="2016" name="Mol. Biol. Evol.">
        <title>Comparative Genomics of Early-Diverging Mushroom-Forming Fungi Provides Insights into the Origins of Lignocellulose Decay Capabilities.</title>
        <authorList>
            <person name="Nagy L.G."/>
            <person name="Riley R."/>
            <person name="Tritt A."/>
            <person name="Adam C."/>
            <person name="Daum C."/>
            <person name="Floudas D."/>
            <person name="Sun H."/>
            <person name="Yadav J.S."/>
            <person name="Pangilinan J."/>
            <person name="Larsson K.H."/>
            <person name="Matsuura K."/>
            <person name="Barry K."/>
            <person name="Labutti K."/>
            <person name="Kuo R."/>
            <person name="Ohm R.A."/>
            <person name="Bhattacharya S.S."/>
            <person name="Shirouzu T."/>
            <person name="Yoshinaga Y."/>
            <person name="Martin F.M."/>
            <person name="Grigoriev I.V."/>
            <person name="Hibbett D.S."/>
        </authorList>
    </citation>
    <scope>NUCLEOTIDE SEQUENCE [LARGE SCALE GENOMIC DNA]</scope>
    <source>
        <strain evidence="5 6">HHB12733</strain>
    </source>
</reference>
<evidence type="ECO:0000256" key="3">
    <source>
        <dbReference type="ARBA" id="ARBA00023274"/>
    </source>
</evidence>
<dbReference type="PANTHER" id="PTHR18804">
    <property type="entry name" value="RIBOSOMAL PROTEIN"/>
    <property type="match status" value="1"/>
</dbReference>
<dbReference type="EMBL" id="KV424103">
    <property type="protein sequence ID" value="KZT51540.1"/>
    <property type="molecule type" value="Genomic_DNA"/>
</dbReference>
<dbReference type="PANTHER" id="PTHR18804:SF16">
    <property type="entry name" value="RIBOSOMAL PROTEIN"/>
    <property type="match status" value="1"/>
</dbReference>
<dbReference type="STRING" id="1353952.A0A165CWE8"/>
<comment type="similarity">
    <text evidence="1 4">Belongs to the bacterial ribosomal protein bL36 family.</text>
</comment>
<evidence type="ECO:0000313" key="6">
    <source>
        <dbReference type="Proteomes" id="UP000076842"/>
    </source>
</evidence>
<dbReference type="OrthoDB" id="10265903at2759"/>
<keyword evidence="2 4" id="KW-0689">Ribosomal protein</keyword>
<dbReference type="Proteomes" id="UP000076842">
    <property type="component" value="Unassembled WGS sequence"/>
</dbReference>
<protein>
    <recommendedName>
        <fullName evidence="4">Ribosomal protein</fullName>
    </recommendedName>
</protein>
<dbReference type="GO" id="GO:1990904">
    <property type="term" value="C:ribonucleoprotein complex"/>
    <property type="evidence" value="ECO:0007669"/>
    <property type="project" value="UniProtKB-KW"/>
</dbReference>
<evidence type="ECO:0000256" key="1">
    <source>
        <dbReference type="ARBA" id="ARBA00007645"/>
    </source>
</evidence>
<dbReference type="InterPro" id="IPR000473">
    <property type="entry name" value="Ribosomal_bL36"/>
</dbReference>
<dbReference type="GO" id="GO:0005840">
    <property type="term" value="C:ribosome"/>
    <property type="evidence" value="ECO:0007669"/>
    <property type="project" value="UniProtKB-KW"/>
</dbReference>
<evidence type="ECO:0000313" key="5">
    <source>
        <dbReference type="EMBL" id="KZT51540.1"/>
    </source>
</evidence>
<dbReference type="InterPro" id="IPR052010">
    <property type="entry name" value="Ribosomal_LSU_bL36"/>
</dbReference>
<dbReference type="HAMAP" id="MF_00251">
    <property type="entry name" value="Ribosomal_bL36"/>
    <property type="match status" value="1"/>
</dbReference>
<dbReference type="InterPro" id="IPR035977">
    <property type="entry name" value="Ribosomal_bL36_sp"/>
</dbReference>
<dbReference type="GO" id="GO:0006412">
    <property type="term" value="P:translation"/>
    <property type="evidence" value="ECO:0007669"/>
    <property type="project" value="InterPro"/>
</dbReference>
<dbReference type="PROSITE" id="PS00828">
    <property type="entry name" value="RIBOSOMAL_L36"/>
    <property type="match status" value="1"/>
</dbReference>
<proteinExistence type="inferred from homology"/>
<dbReference type="AlphaFoldDB" id="A0A165CWE8"/>
<keyword evidence="6" id="KW-1185">Reference proteome</keyword>
<dbReference type="SUPFAM" id="SSF57840">
    <property type="entry name" value="Ribosomal protein L36"/>
    <property type="match status" value="1"/>
</dbReference>
<dbReference type="Pfam" id="PF00444">
    <property type="entry name" value="Ribosomal_L36"/>
    <property type="match status" value="1"/>
</dbReference>
<evidence type="ECO:0000256" key="4">
    <source>
        <dbReference type="RuleBase" id="RU000570"/>
    </source>
</evidence>
<sequence length="86" mass="10001">MFRTLFSATRHFGSLRSFLRPSAQSRLQPPIFVHNHAQGEQHALMTRGMKVRSAMKLFCEGCRMVKRKGRIYVICSKDPKHKQRQG</sequence>
<organism evidence="5 6">
    <name type="scientific">Calocera cornea HHB12733</name>
    <dbReference type="NCBI Taxonomy" id="1353952"/>
    <lineage>
        <taxon>Eukaryota</taxon>
        <taxon>Fungi</taxon>
        <taxon>Dikarya</taxon>
        <taxon>Basidiomycota</taxon>
        <taxon>Agaricomycotina</taxon>
        <taxon>Dacrymycetes</taxon>
        <taxon>Dacrymycetales</taxon>
        <taxon>Dacrymycetaceae</taxon>
        <taxon>Calocera</taxon>
    </lineage>
</organism>
<keyword evidence="3 4" id="KW-0687">Ribonucleoprotein</keyword>
<evidence type="ECO:0000256" key="2">
    <source>
        <dbReference type="ARBA" id="ARBA00022980"/>
    </source>
</evidence>
<dbReference type="FunCoup" id="A0A165CWE8">
    <property type="interactions" value="113"/>
</dbReference>
<accession>A0A165CWE8</accession>
<dbReference type="InParanoid" id="A0A165CWE8"/>
<gene>
    <name evidence="5" type="ORF">CALCODRAFT_460337</name>
</gene>